<reference evidence="4 5" key="1">
    <citation type="submission" date="2018-01" db="EMBL/GenBank/DDBJ databases">
        <title>Genome sequence of Iodobacter sp. strain PCH194 isolated from Indian Trans-Himalaya.</title>
        <authorList>
            <person name="Kumar V."/>
            <person name="Thakur V."/>
            <person name="Kumar S."/>
            <person name="Singh D."/>
        </authorList>
    </citation>
    <scope>NUCLEOTIDE SEQUENCE [LARGE SCALE GENOMIC DNA]</scope>
    <source>
        <strain evidence="4 5">PCH194</strain>
    </source>
</reference>
<dbReference type="KEGG" id="ifl:C1H71_18210"/>
<keyword evidence="1" id="KW-0808">Transferase</keyword>
<evidence type="ECO:0000313" key="5">
    <source>
        <dbReference type="Proteomes" id="UP000515917"/>
    </source>
</evidence>
<dbReference type="Gene3D" id="3.40.630.30">
    <property type="match status" value="1"/>
</dbReference>
<proteinExistence type="predicted"/>
<protein>
    <recommendedName>
        <fullName evidence="3">N-acetyltransferase domain-containing protein</fullName>
    </recommendedName>
</protein>
<dbReference type="AlphaFoldDB" id="A0A7G3GF16"/>
<feature type="domain" description="N-acetyltransferase" evidence="3">
    <location>
        <begin position="16"/>
        <end position="178"/>
    </location>
</feature>
<evidence type="ECO:0000256" key="2">
    <source>
        <dbReference type="ARBA" id="ARBA00023315"/>
    </source>
</evidence>
<evidence type="ECO:0000256" key="1">
    <source>
        <dbReference type="ARBA" id="ARBA00022679"/>
    </source>
</evidence>
<name>A0A7G3GF16_9NEIS</name>
<dbReference type="GO" id="GO:0016747">
    <property type="term" value="F:acyltransferase activity, transferring groups other than amino-acyl groups"/>
    <property type="evidence" value="ECO:0007669"/>
    <property type="project" value="InterPro"/>
</dbReference>
<evidence type="ECO:0000259" key="3">
    <source>
        <dbReference type="PROSITE" id="PS51186"/>
    </source>
</evidence>
<dbReference type="InterPro" id="IPR050832">
    <property type="entry name" value="Bact_Acetyltransf"/>
</dbReference>
<sequence>MDGLFLLSSYAVKDAILIRPFSLADIQSVMEIQSACYPANLLEEAEHLIAKHQQSPLSCWVATEHQKAIAYLLTHPWSGDTPPALNTPLPPKKPKSDIYFIHDLAVLPSARGLGLAKRLFDTAIDWAKQEKLQKIRLIAIAGAADFWIKQGLSPVNDKTLSHKLDDYGSDTHYLEAAI</sequence>
<accession>A0A7G3GF16</accession>
<keyword evidence="2" id="KW-0012">Acyltransferase</keyword>
<keyword evidence="5" id="KW-1185">Reference proteome</keyword>
<dbReference type="SUPFAM" id="SSF55729">
    <property type="entry name" value="Acyl-CoA N-acyltransferases (Nat)"/>
    <property type="match status" value="1"/>
</dbReference>
<evidence type="ECO:0000313" key="4">
    <source>
        <dbReference type="EMBL" id="QBC45275.1"/>
    </source>
</evidence>
<gene>
    <name evidence="4" type="ORF">C1H71_18210</name>
</gene>
<dbReference type="PROSITE" id="PS51186">
    <property type="entry name" value="GNAT"/>
    <property type="match status" value="1"/>
</dbReference>
<dbReference type="PANTHER" id="PTHR43877">
    <property type="entry name" value="AMINOALKYLPHOSPHONATE N-ACETYLTRANSFERASE-RELATED-RELATED"/>
    <property type="match status" value="1"/>
</dbReference>
<dbReference type="InterPro" id="IPR016181">
    <property type="entry name" value="Acyl_CoA_acyltransferase"/>
</dbReference>
<dbReference type="CDD" id="cd04301">
    <property type="entry name" value="NAT_SF"/>
    <property type="match status" value="1"/>
</dbReference>
<organism evidence="4 5">
    <name type="scientific">Iodobacter fluviatilis</name>
    <dbReference type="NCBI Taxonomy" id="537"/>
    <lineage>
        <taxon>Bacteria</taxon>
        <taxon>Pseudomonadati</taxon>
        <taxon>Pseudomonadota</taxon>
        <taxon>Betaproteobacteria</taxon>
        <taxon>Neisseriales</taxon>
        <taxon>Chitinibacteraceae</taxon>
        <taxon>Iodobacter</taxon>
    </lineage>
</organism>
<dbReference type="Proteomes" id="UP000515917">
    <property type="component" value="Chromosome"/>
</dbReference>
<dbReference type="EMBL" id="CP025781">
    <property type="protein sequence ID" value="QBC45275.1"/>
    <property type="molecule type" value="Genomic_DNA"/>
</dbReference>
<dbReference type="InterPro" id="IPR000182">
    <property type="entry name" value="GNAT_dom"/>
</dbReference>
<dbReference type="Pfam" id="PF00583">
    <property type="entry name" value="Acetyltransf_1"/>
    <property type="match status" value="1"/>
</dbReference>